<keyword evidence="4" id="KW-1185">Reference proteome</keyword>
<dbReference type="Pfam" id="PF13202">
    <property type="entry name" value="EF-hand_5"/>
    <property type="match status" value="1"/>
</dbReference>
<proteinExistence type="predicted"/>
<protein>
    <submittedName>
        <fullName evidence="3">EF hand</fullName>
    </submittedName>
</protein>
<gene>
    <name evidence="3" type="ORF">Poly30_26230</name>
</gene>
<evidence type="ECO:0000313" key="3">
    <source>
        <dbReference type="EMBL" id="QDV07104.1"/>
    </source>
</evidence>
<dbReference type="EMBL" id="CP036434">
    <property type="protein sequence ID" value="QDV07104.1"/>
    <property type="molecule type" value="Genomic_DNA"/>
</dbReference>
<dbReference type="OrthoDB" id="113323at2"/>
<evidence type="ECO:0000313" key="4">
    <source>
        <dbReference type="Proteomes" id="UP000320390"/>
    </source>
</evidence>
<dbReference type="Proteomes" id="UP000320390">
    <property type="component" value="Chromosome"/>
</dbReference>
<dbReference type="GO" id="GO:0005509">
    <property type="term" value="F:calcium ion binding"/>
    <property type="evidence" value="ECO:0007669"/>
    <property type="project" value="InterPro"/>
</dbReference>
<feature type="domain" description="EF-hand" evidence="2">
    <location>
        <begin position="91"/>
        <end position="110"/>
    </location>
</feature>
<accession>A0A518ESN5</accession>
<dbReference type="InterPro" id="IPR011992">
    <property type="entry name" value="EF-hand-dom_pair"/>
</dbReference>
<evidence type="ECO:0000259" key="2">
    <source>
        <dbReference type="Pfam" id="PF13202"/>
    </source>
</evidence>
<dbReference type="Gene3D" id="1.10.238.10">
    <property type="entry name" value="EF-hand"/>
    <property type="match status" value="1"/>
</dbReference>
<dbReference type="AlphaFoldDB" id="A0A518ESN5"/>
<feature type="region of interest" description="Disordered" evidence="1">
    <location>
        <begin position="226"/>
        <end position="254"/>
    </location>
</feature>
<name>A0A518ESN5_9BACT</name>
<reference evidence="3 4" key="1">
    <citation type="submission" date="2019-02" db="EMBL/GenBank/DDBJ databases">
        <title>Deep-cultivation of Planctomycetes and their phenomic and genomic characterization uncovers novel biology.</title>
        <authorList>
            <person name="Wiegand S."/>
            <person name="Jogler M."/>
            <person name="Boedeker C."/>
            <person name="Pinto D."/>
            <person name="Vollmers J."/>
            <person name="Rivas-Marin E."/>
            <person name="Kohn T."/>
            <person name="Peeters S.H."/>
            <person name="Heuer A."/>
            <person name="Rast P."/>
            <person name="Oberbeckmann S."/>
            <person name="Bunk B."/>
            <person name="Jeske O."/>
            <person name="Meyerdierks A."/>
            <person name="Storesund J.E."/>
            <person name="Kallscheuer N."/>
            <person name="Luecker S."/>
            <person name="Lage O.M."/>
            <person name="Pohl T."/>
            <person name="Merkel B.J."/>
            <person name="Hornburger P."/>
            <person name="Mueller R.-W."/>
            <person name="Bruemmer F."/>
            <person name="Labrenz M."/>
            <person name="Spormann A.M."/>
            <person name="Op den Camp H."/>
            <person name="Overmann J."/>
            <person name="Amann R."/>
            <person name="Jetten M.S.M."/>
            <person name="Mascher T."/>
            <person name="Medema M.H."/>
            <person name="Devos D.P."/>
            <person name="Kaster A.-K."/>
            <person name="Ovreas L."/>
            <person name="Rohde M."/>
            <person name="Galperin M.Y."/>
            <person name="Jogler C."/>
        </authorList>
    </citation>
    <scope>NUCLEOTIDE SEQUENCE [LARGE SCALE GENOMIC DNA]</scope>
    <source>
        <strain evidence="3 4">Poly30</strain>
    </source>
</reference>
<evidence type="ECO:0000256" key="1">
    <source>
        <dbReference type="SAM" id="MobiDB-lite"/>
    </source>
</evidence>
<organism evidence="3 4">
    <name type="scientific">Saltatorellus ferox</name>
    <dbReference type="NCBI Taxonomy" id="2528018"/>
    <lineage>
        <taxon>Bacteria</taxon>
        <taxon>Pseudomonadati</taxon>
        <taxon>Planctomycetota</taxon>
        <taxon>Planctomycetia</taxon>
        <taxon>Planctomycetia incertae sedis</taxon>
        <taxon>Saltatorellus</taxon>
    </lineage>
</organism>
<dbReference type="RefSeq" id="WP_145197874.1">
    <property type="nucleotide sequence ID" value="NZ_CP036434.1"/>
</dbReference>
<dbReference type="InterPro" id="IPR002048">
    <property type="entry name" value="EF_hand_dom"/>
</dbReference>
<dbReference type="InterPro" id="IPR018247">
    <property type="entry name" value="EF_Hand_1_Ca_BS"/>
</dbReference>
<feature type="compositionally biased region" description="Basic and acidic residues" evidence="1">
    <location>
        <begin position="226"/>
        <end position="251"/>
    </location>
</feature>
<dbReference type="SUPFAM" id="SSF47473">
    <property type="entry name" value="EF-hand"/>
    <property type="match status" value="1"/>
</dbReference>
<dbReference type="PROSITE" id="PS00018">
    <property type="entry name" value="EF_HAND_1"/>
    <property type="match status" value="1"/>
</dbReference>
<sequence length="906" mass="98435">MTHPALLLCLLVSPAAQDFDARRVPELGSAFEIFTELADRNQDGEVTEDEVAGLHDWLAPLGGDMVYEFTTELVFQGLDRDTLRAWTSNDLEATLEYLDADGDGVIEAGEPTMERLCNGQMGTRGVIRRLASELVLEEGDADGDGSVSVEERARLLEAWGPQATTAVAKDWIEASKKREPEDRNRMAPGVAFLTLEAEIDQNRDGRYDLERYWTWFKERDTNGDRTLSMEERRRRPQRAADSDEGWRRPSPERMALPPLMPWQRSLEDALAIQRRTGQVLLLCVNMDGETACDSLAAWRYRDPEFAKLASGYVCLVVSPDDHQPFEYDDRGRRMESPRLGRVTDREHIDLEPTLYERYFNGTRVAPRHVGVDVDGTILFDVYLLSDPAPLDAKLREHARPVETRDWASMDSLELATFPDAGAREELERRMLDPDVAVRLATAIHSGADPEAGMLGLRDPEPLVRDVAAIALASRAADLDALQRRRLLQTAASLDEEALQAVIDGLTLAVDGDPVALASLQSLDPSTRLSALGSVEDWTAAASMSALTEIPSKTRNEALLALEQLDGRVAPEDATPTQALIRAGVLLQLANGLLDQAEDPRDAAAEAMASAEAGASADPARAQAIVAQAAALSGEYAKAFRAARAALPAYQLASSDPMCVGTLRALAKSAAQLAYGRLADGQAVPASLVADAYLAGRTLLAHPVAVEDDATQLLELARAIGEARLMPTLLTESLRRFPASSDLHQRFRAYQLETSGAASMEAVYVELDQAIDDPVHGPTLMWFRGLALLIAAEWQTKQGDPEAAASSYEGSIAAFADSADDEPAFADSAHHYMVLGHAASASLSADAGDLPAATEHLQSAATLRTKSLDLADGLGLTPRQRATKVLPALLPTLDEELQAAFRRVFPE</sequence>